<gene>
    <name evidence="7" type="ORF">BDV96DRAFT_512376</name>
</gene>
<dbReference type="Gene3D" id="1.10.630.10">
    <property type="entry name" value="Cytochrome P450"/>
    <property type="match status" value="2"/>
</dbReference>
<dbReference type="InterPro" id="IPR001128">
    <property type="entry name" value="Cyt_P450"/>
</dbReference>
<dbReference type="AlphaFoldDB" id="A0A6A5ZQU3"/>
<dbReference type="GO" id="GO:0004497">
    <property type="term" value="F:monooxygenase activity"/>
    <property type="evidence" value="ECO:0007669"/>
    <property type="project" value="UniProtKB-KW"/>
</dbReference>
<keyword evidence="5 6" id="KW-0349">Heme</keyword>
<keyword evidence="6" id="KW-0560">Oxidoreductase</keyword>
<accession>A0A6A5ZQU3</accession>
<evidence type="ECO:0000256" key="6">
    <source>
        <dbReference type="RuleBase" id="RU000461"/>
    </source>
</evidence>
<dbReference type="GO" id="GO:0005506">
    <property type="term" value="F:iron ion binding"/>
    <property type="evidence" value="ECO:0007669"/>
    <property type="project" value="InterPro"/>
</dbReference>
<keyword evidence="6" id="KW-0503">Monooxygenase</keyword>
<comment type="similarity">
    <text evidence="2 6">Belongs to the cytochrome P450 family.</text>
</comment>
<dbReference type="Proteomes" id="UP000799770">
    <property type="component" value="Unassembled WGS sequence"/>
</dbReference>
<dbReference type="OrthoDB" id="1470350at2759"/>
<dbReference type="InterPro" id="IPR017972">
    <property type="entry name" value="Cyt_P450_CS"/>
</dbReference>
<dbReference type="GO" id="GO:0016705">
    <property type="term" value="F:oxidoreductase activity, acting on paired donors, with incorporation or reduction of molecular oxygen"/>
    <property type="evidence" value="ECO:0007669"/>
    <property type="project" value="InterPro"/>
</dbReference>
<feature type="binding site" description="axial binding residue" evidence="5">
    <location>
        <position position="427"/>
    </location>
    <ligand>
        <name>heme</name>
        <dbReference type="ChEBI" id="CHEBI:30413"/>
    </ligand>
    <ligandPart>
        <name>Fe</name>
        <dbReference type="ChEBI" id="CHEBI:18248"/>
    </ligandPart>
</feature>
<dbReference type="Pfam" id="PF00067">
    <property type="entry name" value="p450"/>
    <property type="match status" value="2"/>
</dbReference>
<evidence type="ECO:0000256" key="1">
    <source>
        <dbReference type="ARBA" id="ARBA00001971"/>
    </source>
</evidence>
<evidence type="ECO:0000313" key="8">
    <source>
        <dbReference type="Proteomes" id="UP000799770"/>
    </source>
</evidence>
<dbReference type="InterPro" id="IPR002403">
    <property type="entry name" value="Cyt_P450_E_grp-IV"/>
</dbReference>
<comment type="cofactor">
    <cofactor evidence="1 5">
        <name>heme</name>
        <dbReference type="ChEBI" id="CHEBI:30413"/>
    </cofactor>
</comment>
<reference evidence="7" key="1">
    <citation type="journal article" date="2020" name="Stud. Mycol.">
        <title>101 Dothideomycetes genomes: a test case for predicting lifestyles and emergence of pathogens.</title>
        <authorList>
            <person name="Haridas S."/>
            <person name="Albert R."/>
            <person name="Binder M."/>
            <person name="Bloem J."/>
            <person name="Labutti K."/>
            <person name="Salamov A."/>
            <person name="Andreopoulos B."/>
            <person name="Baker S."/>
            <person name="Barry K."/>
            <person name="Bills G."/>
            <person name="Bluhm B."/>
            <person name="Cannon C."/>
            <person name="Castanera R."/>
            <person name="Culley D."/>
            <person name="Daum C."/>
            <person name="Ezra D."/>
            <person name="Gonzalez J."/>
            <person name="Henrissat B."/>
            <person name="Kuo A."/>
            <person name="Liang C."/>
            <person name="Lipzen A."/>
            <person name="Lutzoni F."/>
            <person name="Magnuson J."/>
            <person name="Mondo S."/>
            <person name="Nolan M."/>
            <person name="Ohm R."/>
            <person name="Pangilinan J."/>
            <person name="Park H.-J."/>
            <person name="Ramirez L."/>
            <person name="Alfaro M."/>
            <person name="Sun H."/>
            <person name="Tritt A."/>
            <person name="Yoshinaga Y."/>
            <person name="Zwiers L.-H."/>
            <person name="Turgeon B."/>
            <person name="Goodwin S."/>
            <person name="Spatafora J."/>
            <person name="Crous P."/>
            <person name="Grigoriev I."/>
        </authorList>
    </citation>
    <scope>NUCLEOTIDE SEQUENCE</scope>
    <source>
        <strain evidence="7">CBS 627.86</strain>
    </source>
</reference>
<sequence>MFLYPHYRSPLRFLPDPNDGHFMLGQTLKFIRADSANDLPLNFMRRFLDAPLIRYTHIGGAEWILVNSVQAVRDIYQSKCYEFVKPSYFRRITGEIAGIGLVNAEGDIHRQERKLMNGKLANSRSRTSANLAEGAFKLANIKKLVPVFNAKASALSCSIGASLSSCDNEAIDVCDVFQKSTFGVISLATLGIESATLDTPQLPFSELYRRILDQEPAGITLSLINTFIPIRWIPLKANQDFLNANKEVRQLLRETIRSRISEIQRVGYGGQRKNIMQQFTEEGSQDLLSFMLYERGGGEDRWSEDEILGHVKILASIPHNAPPSYAELESLPYLAAFAKEVVRCFSPITFNARTPVKDTTVCDTVIPAGTTILITPQVLNSHPTIWGPDAERFDPDRHLPDDTRGELFPLSRDPFAMASFGNGPRICIGKAFGLLQMKSMLVELLRNFELQRENDVFGGVKVKNYMHLKPKGAIWVKFKPLSS</sequence>
<protein>
    <submittedName>
        <fullName evidence="7">Cytochrome P450</fullName>
    </submittedName>
</protein>
<evidence type="ECO:0000256" key="2">
    <source>
        <dbReference type="ARBA" id="ARBA00010617"/>
    </source>
</evidence>
<dbReference type="PANTHER" id="PTHR24305">
    <property type="entry name" value="CYTOCHROME P450"/>
    <property type="match status" value="1"/>
</dbReference>
<evidence type="ECO:0000313" key="7">
    <source>
        <dbReference type="EMBL" id="KAF2121237.1"/>
    </source>
</evidence>
<name>A0A6A5ZQU3_9PLEO</name>
<proteinExistence type="inferred from homology"/>
<dbReference type="PRINTS" id="PR00465">
    <property type="entry name" value="EP450IV"/>
</dbReference>
<keyword evidence="8" id="KW-1185">Reference proteome</keyword>
<keyword evidence="3 5" id="KW-0479">Metal-binding</keyword>
<evidence type="ECO:0000256" key="4">
    <source>
        <dbReference type="ARBA" id="ARBA00023004"/>
    </source>
</evidence>
<dbReference type="SUPFAM" id="SSF48264">
    <property type="entry name" value="Cytochrome P450"/>
    <property type="match status" value="1"/>
</dbReference>
<dbReference type="PROSITE" id="PS00086">
    <property type="entry name" value="CYTOCHROME_P450"/>
    <property type="match status" value="1"/>
</dbReference>
<keyword evidence="4 5" id="KW-0408">Iron</keyword>
<dbReference type="GO" id="GO:0020037">
    <property type="term" value="F:heme binding"/>
    <property type="evidence" value="ECO:0007669"/>
    <property type="project" value="InterPro"/>
</dbReference>
<evidence type="ECO:0000256" key="3">
    <source>
        <dbReference type="ARBA" id="ARBA00022723"/>
    </source>
</evidence>
<dbReference type="PANTHER" id="PTHR24305:SF199">
    <property type="entry name" value="P450, PUTATIVE (EUROFUNG)-RELATED"/>
    <property type="match status" value="1"/>
</dbReference>
<dbReference type="InterPro" id="IPR050121">
    <property type="entry name" value="Cytochrome_P450_monoxygenase"/>
</dbReference>
<organism evidence="7 8">
    <name type="scientific">Lophiotrema nucula</name>
    <dbReference type="NCBI Taxonomy" id="690887"/>
    <lineage>
        <taxon>Eukaryota</taxon>
        <taxon>Fungi</taxon>
        <taxon>Dikarya</taxon>
        <taxon>Ascomycota</taxon>
        <taxon>Pezizomycotina</taxon>
        <taxon>Dothideomycetes</taxon>
        <taxon>Pleosporomycetidae</taxon>
        <taxon>Pleosporales</taxon>
        <taxon>Lophiotremataceae</taxon>
        <taxon>Lophiotrema</taxon>
    </lineage>
</organism>
<dbReference type="EMBL" id="ML977312">
    <property type="protein sequence ID" value="KAF2121237.1"/>
    <property type="molecule type" value="Genomic_DNA"/>
</dbReference>
<dbReference type="InterPro" id="IPR036396">
    <property type="entry name" value="Cyt_P450_sf"/>
</dbReference>
<evidence type="ECO:0000256" key="5">
    <source>
        <dbReference type="PIRSR" id="PIRSR602403-1"/>
    </source>
</evidence>